<dbReference type="EMBL" id="ASQA01000013">
    <property type="protein sequence ID" value="ETT86440.1"/>
    <property type="molecule type" value="Genomic_DNA"/>
</dbReference>
<keyword evidence="1" id="KW-0812">Transmembrane</keyword>
<organism evidence="2 3">
    <name type="scientific">Viridibacillus arenosi FSL R5-213</name>
    <dbReference type="NCBI Taxonomy" id="1227360"/>
    <lineage>
        <taxon>Bacteria</taxon>
        <taxon>Bacillati</taxon>
        <taxon>Bacillota</taxon>
        <taxon>Bacilli</taxon>
        <taxon>Bacillales</taxon>
        <taxon>Caryophanaceae</taxon>
        <taxon>Viridibacillus</taxon>
    </lineage>
</organism>
<accession>W4F0Y0</accession>
<keyword evidence="1" id="KW-1133">Transmembrane helix</keyword>
<comment type="caution">
    <text evidence="2">The sequence shown here is derived from an EMBL/GenBank/DDBJ whole genome shotgun (WGS) entry which is preliminary data.</text>
</comment>
<sequence length="159" mass="18116">MISFILFYLIGIPFSVLLHEIGHALGVVISSNEEAHVYLGSKNDSNNENFRIGRIHFHINWAYFGFCAVNKNKLTKVQFTIMSLGGPIVSLILFSASYFLMVGLSHFEPKNYFKGMTIINFVLFISTIIPIRYPNWVKPYAGLPSDGYQILKLYKDNNN</sequence>
<evidence type="ECO:0000313" key="2">
    <source>
        <dbReference type="EMBL" id="ETT86440.1"/>
    </source>
</evidence>
<dbReference type="Proteomes" id="UP000019062">
    <property type="component" value="Unassembled WGS sequence"/>
</dbReference>
<proteinExistence type="predicted"/>
<gene>
    <name evidence="2" type="ORF">C176_06997</name>
</gene>
<keyword evidence="1" id="KW-0472">Membrane</keyword>
<evidence type="ECO:0000313" key="3">
    <source>
        <dbReference type="Proteomes" id="UP000019062"/>
    </source>
</evidence>
<dbReference type="eggNOG" id="ENOG5032VJ9">
    <property type="taxonomic scope" value="Bacteria"/>
</dbReference>
<name>W4F0Y0_9BACL</name>
<dbReference type="AlphaFoldDB" id="W4F0Y0"/>
<keyword evidence="3" id="KW-1185">Reference proteome</keyword>
<feature type="transmembrane region" description="Helical" evidence="1">
    <location>
        <begin position="81"/>
        <end position="100"/>
    </location>
</feature>
<feature type="transmembrane region" description="Helical" evidence="1">
    <location>
        <begin position="112"/>
        <end position="131"/>
    </location>
</feature>
<protein>
    <submittedName>
        <fullName evidence="2">Cytolysin immunity CylI protein</fullName>
    </submittedName>
</protein>
<evidence type="ECO:0000256" key="1">
    <source>
        <dbReference type="SAM" id="Phobius"/>
    </source>
</evidence>
<reference evidence="2 3" key="1">
    <citation type="journal article" date="2014" name="BMC Genomics">
        <title>Genomic comparison of sporeforming bacilli isolated from milk.</title>
        <authorList>
            <person name="Moreno Switt A.I."/>
            <person name="Andrus A.D."/>
            <person name="Ranieri M.L."/>
            <person name="Orsi R.H."/>
            <person name="Ivy R."/>
            <person name="den Bakker H.C."/>
            <person name="Martin N.H."/>
            <person name="Wiedmann M."/>
            <person name="Boor K.J."/>
        </authorList>
    </citation>
    <scope>NUCLEOTIDE SEQUENCE [LARGE SCALE GENOMIC DNA]</scope>
    <source>
        <strain evidence="2 3">FSL R5-213</strain>
    </source>
</reference>